<dbReference type="Proteomes" id="UP000003844">
    <property type="component" value="Unassembled WGS sequence"/>
</dbReference>
<dbReference type="Gene3D" id="3.40.710.10">
    <property type="entry name" value="DD-peptidase/beta-lactamase superfamily"/>
    <property type="match status" value="1"/>
</dbReference>
<proteinExistence type="inferred from homology"/>
<dbReference type="InterPro" id="IPR017853">
    <property type="entry name" value="GH"/>
</dbReference>
<dbReference type="GO" id="GO:0005975">
    <property type="term" value="P:carbohydrate metabolic process"/>
    <property type="evidence" value="ECO:0007669"/>
    <property type="project" value="InterPro"/>
</dbReference>
<evidence type="ECO:0000313" key="8">
    <source>
        <dbReference type="EMBL" id="EHQ01238.1"/>
    </source>
</evidence>
<dbReference type="eggNOG" id="COG1680">
    <property type="taxonomic scope" value="Bacteria"/>
</dbReference>
<name>H2BZA9_GILLR</name>
<dbReference type="EMBL" id="JH594606">
    <property type="protein sequence ID" value="EHQ01238.1"/>
    <property type="molecule type" value="Genomic_DNA"/>
</dbReference>
<accession>H2BZA9</accession>
<sequence>MKPFLLYLITMLFSIFSSITVFSQPIDPLITSDFSEQRQWVDSIYDGMSLQEKVGQLFMVDVFSNQSKGLTDKINVLIKEEKIGGIIFSKGGPQRQATLNNQYQELSKVPLLIGMDAEWGLAMRLDSTFALPWNMTLGALKSLHLIEEAGAAISRNSRRLGVHVNFAPVIDINTNPENPIIGNRSFGEEKSNVTEKAVAFMKGMHREGILSSAKHFPGHGDTQTDSHKTLPTVSFSKKRIEEIELYPYRKLIEEGVSSVMIAHLNVPALEEKQNSPSSTSKAIVTDLLKDKMGFNGLIFTDALNMKGASNYKNPGEIDLAAFLAGNDILLISEDIPKAKNKIIEAYQEGIISEERLAHSVRKILFAKYKAGLNNYKPVDTVNLIQDLNTVQDKVLYDDLVENAITLIKNDMGMLPIRNLENLKIAYVNFGDADGAPFFNQLSRYADVDWVKANKIEELLEKLKAYNQVIIGFHKSDKSPWAGYKFSTEEQLWIHEIARNNRTILDIFTRPYALSDLKSTSNIEGIVLSYQNSVIAQEKSAQIIFGALAAKGKLPVSIGDNFPEGTGYISKKLDRLSYGLPESVGMDSKILNKIDSLITLAIDSKMTPGLQVIVARKGKVVFERNAGFHTYEKIIPVTNSSIYDLASLTKILASLPLIMQLEENGTLNFDSKLGDLMPYFKGSNKEDIRLQDLLLHYGRLKAWLPLYVPTIDKATKRPSIKYYREEAAEGYSLPVAEKMFIRNDIRDSILGEIRKSGLEREIGYKYSDLPFYMMKYYLEDHFKASLDFTTQEELYKPLGANFTTYSPREKFDLEQIVPTEVDNLWRRQLVHGYVHDQGAAMQGGIGGHAGLFSNANDVAKIMQLYLNGGYYGGKRYLKQETIDKFNNCYYCEKNVRRGVGFDKPQLGKSGPTCGCASLSSFGHSGFTGTFAWADPEEEIVYVFLSNRTFPDVDNRKLIREDIRSKIQQIIYESLLFDEYPGLDASITETE</sequence>
<dbReference type="InterPro" id="IPR012338">
    <property type="entry name" value="Beta-lactam/transpept-like"/>
</dbReference>
<dbReference type="AlphaFoldDB" id="H2BZA9"/>
<evidence type="ECO:0000256" key="2">
    <source>
        <dbReference type="ARBA" id="ARBA00005336"/>
    </source>
</evidence>
<dbReference type="Pfam" id="PF00144">
    <property type="entry name" value="Beta-lactamase"/>
    <property type="match status" value="1"/>
</dbReference>
<dbReference type="HOGENOM" id="CLU_012120_0_0_10"/>
<keyword evidence="5" id="KW-0326">Glycosidase</keyword>
<comment type="similarity">
    <text evidence="2">Belongs to the glycosyl hydrolase 3 family.</text>
</comment>
<dbReference type="EC" id="3.2.1.52" evidence="3"/>
<dbReference type="GO" id="GO:0004563">
    <property type="term" value="F:beta-N-acetylhexosaminidase activity"/>
    <property type="evidence" value="ECO:0007669"/>
    <property type="project" value="UniProtKB-EC"/>
</dbReference>
<dbReference type="Gene3D" id="3.20.20.300">
    <property type="entry name" value="Glycoside hydrolase, family 3, N-terminal domain"/>
    <property type="match status" value="1"/>
</dbReference>
<dbReference type="PANTHER" id="PTHR30480">
    <property type="entry name" value="BETA-HEXOSAMINIDASE-RELATED"/>
    <property type="match status" value="1"/>
</dbReference>
<dbReference type="PROSITE" id="PS00775">
    <property type="entry name" value="GLYCOSYL_HYDROL_F3"/>
    <property type="match status" value="1"/>
</dbReference>
<dbReference type="InterPro" id="IPR019800">
    <property type="entry name" value="Glyco_hydro_3_AS"/>
</dbReference>
<dbReference type="SUPFAM" id="SSF56601">
    <property type="entry name" value="beta-lactamase/transpeptidase-like"/>
    <property type="match status" value="1"/>
</dbReference>
<dbReference type="InterPro" id="IPR001764">
    <property type="entry name" value="Glyco_hydro_3_N"/>
</dbReference>
<dbReference type="SUPFAM" id="SSF51445">
    <property type="entry name" value="(Trans)glycosidases"/>
    <property type="match status" value="1"/>
</dbReference>
<organism evidence="8 9">
    <name type="scientific">Gillisia limnaea (strain DSM 15749 / LMG 21470 / R-8282)</name>
    <dbReference type="NCBI Taxonomy" id="865937"/>
    <lineage>
        <taxon>Bacteria</taxon>
        <taxon>Pseudomonadati</taxon>
        <taxon>Bacteroidota</taxon>
        <taxon>Flavobacteriia</taxon>
        <taxon>Flavobacteriales</taxon>
        <taxon>Flavobacteriaceae</taxon>
        <taxon>Gillisia</taxon>
    </lineage>
</organism>
<feature type="domain" description="Beta-lactamase-related" evidence="6">
    <location>
        <begin position="600"/>
        <end position="956"/>
    </location>
</feature>
<dbReference type="Pfam" id="PF00933">
    <property type="entry name" value="Glyco_hydro_3"/>
    <property type="match status" value="1"/>
</dbReference>
<dbReference type="GO" id="GO:0009254">
    <property type="term" value="P:peptidoglycan turnover"/>
    <property type="evidence" value="ECO:0007669"/>
    <property type="project" value="TreeGrafter"/>
</dbReference>
<dbReference type="eggNOG" id="COG1472">
    <property type="taxonomic scope" value="Bacteria"/>
</dbReference>
<evidence type="ECO:0000256" key="3">
    <source>
        <dbReference type="ARBA" id="ARBA00012663"/>
    </source>
</evidence>
<keyword evidence="9" id="KW-1185">Reference proteome</keyword>
<reference evidence="9" key="1">
    <citation type="journal article" date="2012" name="Stand. Genomic Sci.">
        <title>Genome sequence of the Antarctic rhodopsins-containing flavobacterium Gillisia limnaea type strain (R-8282(T)).</title>
        <authorList>
            <person name="Riedel T."/>
            <person name="Held B."/>
            <person name="Nolan M."/>
            <person name="Lucas S."/>
            <person name="Lapidus A."/>
            <person name="Tice H."/>
            <person name="Del Rio T.G."/>
            <person name="Cheng J.F."/>
            <person name="Han C."/>
            <person name="Tapia R."/>
            <person name="Goodwin L.A."/>
            <person name="Pitluck S."/>
            <person name="Liolios K."/>
            <person name="Mavromatis K."/>
            <person name="Pagani I."/>
            <person name="Ivanova N."/>
            <person name="Mikhailova N."/>
            <person name="Pati A."/>
            <person name="Chen A."/>
            <person name="Palaniappan K."/>
            <person name="Land M."/>
            <person name="Rohde M."/>
            <person name="Tindall B.J."/>
            <person name="Detter J.C."/>
            <person name="Goker M."/>
            <person name="Bristow J."/>
            <person name="Eisen J.A."/>
            <person name="Markowitz V."/>
            <person name="Hugenholtz P."/>
            <person name="Kyrpides N.C."/>
            <person name="Klenk H.P."/>
            <person name="Woyke T."/>
        </authorList>
    </citation>
    <scope>NUCLEOTIDE SEQUENCE [LARGE SCALE GENOMIC DNA]</scope>
    <source>
        <strain evidence="9">DSM 15749 / LMG 21470 / R-8282</strain>
    </source>
</reference>
<dbReference type="InterPro" id="IPR050226">
    <property type="entry name" value="NagZ_Beta-hexosaminidase"/>
</dbReference>
<dbReference type="STRING" id="865937.Gilli_0526"/>
<keyword evidence="4 8" id="KW-0378">Hydrolase</keyword>
<evidence type="ECO:0000256" key="4">
    <source>
        <dbReference type="ARBA" id="ARBA00022801"/>
    </source>
</evidence>
<protein>
    <recommendedName>
        <fullName evidence="3">beta-N-acetylhexosaminidase</fullName>
        <ecNumber evidence="3">3.2.1.52</ecNumber>
    </recommendedName>
</protein>
<comment type="catalytic activity">
    <reaction evidence="1">
        <text>Hydrolysis of terminal non-reducing N-acetyl-D-hexosamine residues in N-acetyl-beta-D-hexosaminides.</text>
        <dbReference type="EC" id="3.2.1.52"/>
    </reaction>
</comment>
<feature type="domain" description="Glycoside hydrolase family 3 N-terminal" evidence="7">
    <location>
        <begin position="50"/>
        <end position="364"/>
    </location>
</feature>
<dbReference type="InterPro" id="IPR001466">
    <property type="entry name" value="Beta-lactam-related"/>
</dbReference>
<dbReference type="InterPro" id="IPR036962">
    <property type="entry name" value="Glyco_hydro_3_N_sf"/>
</dbReference>
<evidence type="ECO:0000259" key="7">
    <source>
        <dbReference type="Pfam" id="PF00933"/>
    </source>
</evidence>
<evidence type="ECO:0000313" key="9">
    <source>
        <dbReference type="Proteomes" id="UP000003844"/>
    </source>
</evidence>
<evidence type="ECO:0000259" key="6">
    <source>
        <dbReference type="Pfam" id="PF00144"/>
    </source>
</evidence>
<evidence type="ECO:0000256" key="1">
    <source>
        <dbReference type="ARBA" id="ARBA00001231"/>
    </source>
</evidence>
<dbReference type="PANTHER" id="PTHR30480:SF13">
    <property type="entry name" value="BETA-HEXOSAMINIDASE"/>
    <property type="match status" value="1"/>
</dbReference>
<evidence type="ECO:0000256" key="5">
    <source>
        <dbReference type="ARBA" id="ARBA00023295"/>
    </source>
</evidence>
<dbReference type="OrthoDB" id="9805821at2"/>
<gene>
    <name evidence="8" type="ORF">Gilli_0526</name>
</gene>